<dbReference type="OrthoDB" id="10519617at2759"/>
<dbReference type="AlphaFoldDB" id="A0A9W6ZFA5"/>
<evidence type="ECO:0000313" key="3">
    <source>
        <dbReference type="EMBL" id="GMH51441.1"/>
    </source>
</evidence>
<evidence type="ECO:0000256" key="2">
    <source>
        <dbReference type="SAM" id="Phobius"/>
    </source>
</evidence>
<feature type="transmembrane region" description="Helical" evidence="2">
    <location>
        <begin position="118"/>
        <end position="139"/>
    </location>
</feature>
<keyword evidence="2" id="KW-0812">Transmembrane</keyword>
<sequence length="184" mass="19788">MSTGGSCDDSSYTYDPTGSTEQTIWYPTKLGDSVDTLTPANTLIFSFASNFGKNYYDRDGYGDYYLMPLDSNGNIDSSVITECQAEIDKLWDFLFVEQAPYACVETTKTTPTLTESLAYAYANLALFATFFVPLIAIFMQKISGGSSTRESVASTLGIELEGGAGPPPPPGLRTGDVSAKNPVV</sequence>
<dbReference type="Proteomes" id="UP001165085">
    <property type="component" value="Unassembled WGS sequence"/>
</dbReference>
<feature type="region of interest" description="Disordered" evidence="1">
    <location>
        <begin position="159"/>
        <end position="184"/>
    </location>
</feature>
<evidence type="ECO:0000313" key="4">
    <source>
        <dbReference type="Proteomes" id="UP001165085"/>
    </source>
</evidence>
<accession>A0A9W6ZFA5</accession>
<evidence type="ECO:0000256" key="1">
    <source>
        <dbReference type="SAM" id="MobiDB-lite"/>
    </source>
</evidence>
<gene>
    <name evidence="3" type="ORF">TrST_g4616</name>
</gene>
<protein>
    <submittedName>
        <fullName evidence="3">Uncharacterized protein</fullName>
    </submittedName>
</protein>
<keyword evidence="4" id="KW-1185">Reference proteome</keyword>
<proteinExistence type="predicted"/>
<dbReference type="EMBL" id="BRXY01000003">
    <property type="protein sequence ID" value="GMH51441.1"/>
    <property type="molecule type" value="Genomic_DNA"/>
</dbReference>
<comment type="caution">
    <text evidence="3">The sequence shown here is derived from an EMBL/GenBank/DDBJ whole genome shotgun (WGS) entry which is preliminary data.</text>
</comment>
<organism evidence="3 4">
    <name type="scientific">Triparma strigata</name>
    <dbReference type="NCBI Taxonomy" id="1606541"/>
    <lineage>
        <taxon>Eukaryota</taxon>
        <taxon>Sar</taxon>
        <taxon>Stramenopiles</taxon>
        <taxon>Ochrophyta</taxon>
        <taxon>Bolidophyceae</taxon>
        <taxon>Parmales</taxon>
        <taxon>Triparmaceae</taxon>
        <taxon>Triparma</taxon>
    </lineage>
</organism>
<name>A0A9W6ZFA5_9STRA</name>
<reference evidence="4" key="1">
    <citation type="journal article" date="2023" name="Commun. Biol.">
        <title>Genome analysis of Parmales, the sister group of diatoms, reveals the evolutionary specialization of diatoms from phago-mixotrophs to photoautotrophs.</title>
        <authorList>
            <person name="Ban H."/>
            <person name="Sato S."/>
            <person name="Yoshikawa S."/>
            <person name="Yamada K."/>
            <person name="Nakamura Y."/>
            <person name="Ichinomiya M."/>
            <person name="Sato N."/>
            <person name="Blanc-Mathieu R."/>
            <person name="Endo H."/>
            <person name="Kuwata A."/>
            <person name="Ogata H."/>
        </authorList>
    </citation>
    <scope>NUCLEOTIDE SEQUENCE [LARGE SCALE GENOMIC DNA]</scope>
    <source>
        <strain evidence="4">NIES 3701</strain>
    </source>
</reference>
<keyword evidence="2" id="KW-0472">Membrane</keyword>
<keyword evidence="2" id="KW-1133">Transmembrane helix</keyword>